<comment type="caution">
    <text evidence="4">The sequence shown here is derived from an EMBL/GenBank/DDBJ whole genome shotgun (WGS) entry which is preliminary data.</text>
</comment>
<evidence type="ECO:0000256" key="2">
    <source>
        <dbReference type="SAM" id="MobiDB-lite"/>
    </source>
</evidence>
<proteinExistence type="predicted"/>
<feature type="domain" description="Myb/SANT-like DNA-binding" evidence="3">
    <location>
        <begin position="7"/>
        <end position="93"/>
    </location>
</feature>
<feature type="region of interest" description="Disordered" evidence="2">
    <location>
        <begin position="102"/>
        <end position="180"/>
    </location>
</feature>
<dbReference type="AlphaFoldDB" id="A0AAV6R6X1"/>
<evidence type="ECO:0000259" key="3">
    <source>
        <dbReference type="Pfam" id="PF13837"/>
    </source>
</evidence>
<gene>
    <name evidence="4" type="ORF">JOB18_040782</name>
</gene>
<evidence type="ECO:0000256" key="1">
    <source>
        <dbReference type="SAM" id="Coils"/>
    </source>
</evidence>
<dbReference type="PANTHER" id="PTHR47595">
    <property type="entry name" value="HEAT SHOCK 70 KDA PROTEIN 14"/>
    <property type="match status" value="1"/>
</dbReference>
<sequence>MEDYRGWSSDETRCLLALWSDKSVQVKLDMSYRNRAIYEEIAKSMADIGYKRTWLQCQRKIKHLKLAYRKAKDSNKGSGKGRTACPFFEEIDAVVGGRPAYCPGSRDVSDNMEPSNGEETLNGEEQTESDDDAVRIPTASEPSASSTPSTSAASEAEGRRKRCSKVNAAGGSSRRKKSRIHTAIETLTKALEKSEKAEQDLQLKLQAAQHAHETKLISMMLQAMNGQPAFQLPQQTTLPPGSPSSLSPGPGLAAAAACFAFVCCNMFNTNTGQTP</sequence>
<keyword evidence="1" id="KW-0175">Coiled coil</keyword>
<dbReference type="FunFam" id="1.10.10.60:FF:000032">
    <property type="entry name" value="Zinc finger and SCAN domain-containing 20"/>
    <property type="match status" value="1"/>
</dbReference>
<dbReference type="InterPro" id="IPR044822">
    <property type="entry name" value="Myb_DNA-bind_4"/>
</dbReference>
<accession>A0AAV6R6X1</accession>
<evidence type="ECO:0000313" key="4">
    <source>
        <dbReference type="EMBL" id="KAG7501141.1"/>
    </source>
</evidence>
<evidence type="ECO:0000313" key="5">
    <source>
        <dbReference type="Proteomes" id="UP000693946"/>
    </source>
</evidence>
<protein>
    <recommendedName>
        <fullName evidence="3">Myb/SANT-like DNA-binding domain-containing protein</fullName>
    </recommendedName>
</protein>
<dbReference type="Proteomes" id="UP000693946">
    <property type="component" value="Linkage Group LG20"/>
</dbReference>
<dbReference type="Pfam" id="PF13837">
    <property type="entry name" value="Myb_DNA-bind_4"/>
    <property type="match status" value="1"/>
</dbReference>
<organism evidence="4 5">
    <name type="scientific">Solea senegalensis</name>
    <name type="common">Senegalese sole</name>
    <dbReference type="NCBI Taxonomy" id="28829"/>
    <lineage>
        <taxon>Eukaryota</taxon>
        <taxon>Metazoa</taxon>
        <taxon>Chordata</taxon>
        <taxon>Craniata</taxon>
        <taxon>Vertebrata</taxon>
        <taxon>Euteleostomi</taxon>
        <taxon>Actinopterygii</taxon>
        <taxon>Neopterygii</taxon>
        <taxon>Teleostei</taxon>
        <taxon>Neoteleostei</taxon>
        <taxon>Acanthomorphata</taxon>
        <taxon>Carangaria</taxon>
        <taxon>Pleuronectiformes</taxon>
        <taxon>Pleuronectoidei</taxon>
        <taxon>Soleidae</taxon>
        <taxon>Solea</taxon>
    </lineage>
</organism>
<name>A0AAV6R6X1_SOLSE</name>
<reference evidence="4 5" key="1">
    <citation type="journal article" date="2021" name="Sci. Rep.">
        <title>Chromosome anchoring in Senegalese sole (Solea senegalensis) reveals sex-associated markers and genome rearrangements in flatfish.</title>
        <authorList>
            <person name="Guerrero-Cozar I."/>
            <person name="Gomez-Garrido J."/>
            <person name="Berbel C."/>
            <person name="Martinez-Blanch J.F."/>
            <person name="Alioto T."/>
            <person name="Claros M.G."/>
            <person name="Gagnaire P.A."/>
            <person name="Manchado M."/>
        </authorList>
    </citation>
    <scope>NUCLEOTIDE SEQUENCE [LARGE SCALE GENOMIC DNA]</scope>
    <source>
        <strain evidence="4">Sse05_10M</strain>
    </source>
</reference>
<dbReference type="PANTHER" id="PTHR47595:SF1">
    <property type="entry name" value="MYB_SANT-LIKE DNA-BINDING DOMAIN-CONTAINING PROTEIN"/>
    <property type="match status" value="1"/>
</dbReference>
<feature type="compositionally biased region" description="Low complexity" evidence="2">
    <location>
        <begin position="137"/>
        <end position="155"/>
    </location>
</feature>
<dbReference type="EMBL" id="JAGKHQ010000013">
    <property type="protein sequence ID" value="KAG7501141.1"/>
    <property type="molecule type" value="Genomic_DNA"/>
</dbReference>
<feature type="coiled-coil region" evidence="1">
    <location>
        <begin position="184"/>
        <end position="211"/>
    </location>
</feature>
<feature type="compositionally biased region" description="Acidic residues" evidence="2">
    <location>
        <begin position="121"/>
        <end position="131"/>
    </location>
</feature>
<keyword evidence="5" id="KW-1185">Reference proteome</keyword>